<accession>A0A4D6L9M8</accession>
<proteinExistence type="predicted"/>
<evidence type="ECO:0000256" key="1">
    <source>
        <dbReference type="SAM" id="MobiDB-lite"/>
    </source>
</evidence>
<dbReference type="AlphaFoldDB" id="A0A4D6L9M8"/>
<dbReference type="EMBL" id="CP039346">
    <property type="protein sequence ID" value="QCD85219.1"/>
    <property type="molecule type" value="Genomic_DNA"/>
</dbReference>
<dbReference type="Proteomes" id="UP000501690">
    <property type="component" value="Linkage Group LG2"/>
</dbReference>
<sequence>MLSGCSRTRLVLLGLPFSVLVPQKGDWFLFLSEAQSRLGETLSPEREPARILQWPLSRSRLGEEGSPERKEPFRLDEDL</sequence>
<evidence type="ECO:0000313" key="3">
    <source>
        <dbReference type="Proteomes" id="UP000501690"/>
    </source>
</evidence>
<evidence type="ECO:0000313" key="2">
    <source>
        <dbReference type="EMBL" id="QCD85219.1"/>
    </source>
</evidence>
<organism evidence="2 3">
    <name type="scientific">Vigna unguiculata</name>
    <name type="common">Cowpea</name>
    <dbReference type="NCBI Taxonomy" id="3917"/>
    <lineage>
        <taxon>Eukaryota</taxon>
        <taxon>Viridiplantae</taxon>
        <taxon>Streptophyta</taxon>
        <taxon>Embryophyta</taxon>
        <taxon>Tracheophyta</taxon>
        <taxon>Spermatophyta</taxon>
        <taxon>Magnoliopsida</taxon>
        <taxon>eudicotyledons</taxon>
        <taxon>Gunneridae</taxon>
        <taxon>Pentapetalae</taxon>
        <taxon>rosids</taxon>
        <taxon>fabids</taxon>
        <taxon>Fabales</taxon>
        <taxon>Fabaceae</taxon>
        <taxon>Papilionoideae</taxon>
        <taxon>50 kb inversion clade</taxon>
        <taxon>NPAAA clade</taxon>
        <taxon>indigoferoid/millettioid clade</taxon>
        <taxon>Phaseoleae</taxon>
        <taxon>Vigna</taxon>
    </lineage>
</organism>
<feature type="region of interest" description="Disordered" evidence="1">
    <location>
        <begin position="60"/>
        <end position="79"/>
    </location>
</feature>
<gene>
    <name evidence="2" type="ORF">DEO72_LG2g5578</name>
</gene>
<name>A0A4D6L9M8_VIGUN</name>
<protein>
    <submittedName>
        <fullName evidence="2">Uncharacterized protein</fullName>
    </submittedName>
</protein>
<reference evidence="2 3" key="1">
    <citation type="submission" date="2019-04" db="EMBL/GenBank/DDBJ databases">
        <title>An improved genome assembly and genetic linkage map for asparagus bean, Vigna unguiculata ssp. sesquipedialis.</title>
        <authorList>
            <person name="Xia Q."/>
            <person name="Zhang R."/>
            <person name="Dong Y."/>
        </authorList>
    </citation>
    <scope>NUCLEOTIDE SEQUENCE [LARGE SCALE GENOMIC DNA]</scope>
    <source>
        <tissue evidence="2">Leaf</tissue>
    </source>
</reference>
<keyword evidence="3" id="KW-1185">Reference proteome</keyword>